<dbReference type="GO" id="GO:0022008">
    <property type="term" value="P:neurogenesis"/>
    <property type="evidence" value="ECO:0007669"/>
    <property type="project" value="TreeGrafter"/>
</dbReference>
<organism evidence="2 3">
    <name type="scientific">Mytilus edulis</name>
    <name type="common">Blue mussel</name>
    <dbReference type="NCBI Taxonomy" id="6550"/>
    <lineage>
        <taxon>Eukaryota</taxon>
        <taxon>Metazoa</taxon>
        <taxon>Spiralia</taxon>
        <taxon>Lophotrochozoa</taxon>
        <taxon>Mollusca</taxon>
        <taxon>Bivalvia</taxon>
        <taxon>Autobranchia</taxon>
        <taxon>Pteriomorphia</taxon>
        <taxon>Mytilida</taxon>
        <taxon>Mytiloidea</taxon>
        <taxon>Mytilidae</taxon>
        <taxon>Mytilinae</taxon>
        <taxon>Mytilus</taxon>
    </lineage>
</organism>
<gene>
    <name evidence="2" type="ORF">MEDL_61127</name>
</gene>
<reference evidence="2" key="1">
    <citation type="submission" date="2021-03" db="EMBL/GenBank/DDBJ databases">
        <authorList>
            <person name="Bekaert M."/>
        </authorList>
    </citation>
    <scope>NUCLEOTIDE SEQUENCE</scope>
</reference>
<dbReference type="AlphaFoldDB" id="A0A8S3UZA5"/>
<dbReference type="Proteomes" id="UP000683360">
    <property type="component" value="Unassembled WGS sequence"/>
</dbReference>
<dbReference type="Gene3D" id="1.25.40.420">
    <property type="match status" value="1"/>
</dbReference>
<evidence type="ECO:0000313" key="2">
    <source>
        <dbReference type="EMBL" id="CAG2249273.1"/>
    </source>
</evidence>
<dbReference type="PANTHER" id="PTHR45774:SF4">
    <property type="entry name" value="AXUNDEAD, ISOFORM F"/>
    <property type="match status" value="1"/>
</dbReference>
<dbReference type="Pfam" id="PF08005">
    <property type="entry name" value="PHR"/>
    <property type="match status" value="1"/>
</dbReference>
<dbReference type="OrthoDB" id="6132005at2759"/>
<dbReference type="Gene3D" id="2.60.120.820">
    <property type="entry name" value="PHR domain"/>
    <property type="match status" value="1"/>
</dbReference>
<comment type="caution">
    <text evidence="2">The sequence shown here is derived from an EMBL/GenBank/DDBJ whole genome shotgun (WGS) entry which is preliminary data.</text>
</comment>
<sequence>MDLKNNGNNKPVDWRDDKTFQDCMMYMLEKEIMCDTKCSELLRSTATSADAVVTLSTANQFHLDDLQKESLHYIEENTEICLSSSYAVELNSNCVQMILISEHLSCSETEFCKFFLKWIKTQCQLQGKEANAKNMRDKPRYPRIPNKNGQTHNIYRHSTCSRTLQNVSINALKFHLNRSVWFKGCIIFGPANTNISHEQHNMFTFELTDDSENVVCWEVLKISSGTTFNNTVALNLAKPMLLHADTQYTISVHDIKPQTYYGINCNSVCIHDSVTITFENSPKSTTMTSVTQ</sequence>
<dbReference type="GO" id="GO:0005829">
    <property type="term" value="C:cytosol"/>
    <property type="evidence" value="ECO:0007669"/>
    <property type="project" value="TreeGrafter"/>
</dbReference>
<protein>
    <recommendedName>
        <fullName evidence="1">PHR domain-containing protein</fullName>
    </recommendedName>
</protein>
<keyword evidence="3" id="KW-1185">Reference proteome</keyword>
<evidence type="ECO:0000313" key="3">
    <source>
        <dbReference type="Proteomes" id="UP000683360"/>
    </source>
</evidence>
<dbReference type="InterPro" id="IPR012983">
    <property type="entry name" value="PHR"/>
</dbReference>
<dbReference type="PANTHER" id="PTHR45774">
    <property type="entry name" value="BTB/POZ DOMAIN-CONTAINING"/>
    <property type="match status" value="1"/>
</dbReference>
<dbReference type="InterPro" id="IPR038648">
    <property type="entry name" value="PHR_sf"/>
</dbReference>
<evidence type="ECO:0000259" key="1">
    <source>
        <dbReference type="Pfam" id="PF08005"/>
    </source>
</evidence>
<proteinExistence type="predicted"/>
<name>A0A8S3UZA5_MYTED</name>
<dbReference type="EMBL" id="CAJPWZ010002969">
    <property type="protein sequence ID" value="CAG2249273.1"/>
    <property type="molecule type" value="Genomic_DNA"/>
</dbReference>
<accession>A0A8S3UZA5</accession>
<feature type="domain" description="PHR" evidence="1">
    <location>
        <begin position="163"/>
        <end position="291"/>
    </location>
</feature>